<dbReference type="GO" id="GO:0005576">
    <property type="term" value="C:extracellular region"/>
    <property type="evidence" value="ECO:0007669"/>
    <property type="project" value="UniProtKB-SubCell"/>
</dbReference>
<sequence>MKSFSVAVAVVIVFTLICLQESSAVPVTEVPELEGDISSDDAAASYEETSVETWMMPFDIRQKPQSGLIRCSYCCDCCALGVCGMCCKRGLLYEH</sequence>
<dbReference type="GO" id="GO:0042742">
    <property type="term" value="P:defense response to bacterium"/>
    <property type="evidence" value="ECO:0007669"/>
    <property type="project" value="UniProtKB-KW"/>
</dbReference>
<dbReference type="GeneTree" id="ENSGT00390000013999"/>
<keyword evidence="3" id="KW-0964">Secreted</keyword>
<feature type="chain" id="PRO_5025524648" description="Hepcidin" evidence="9">
    <location>
        <begin position="25"/>
        <end position="95"/>
    </location>
</feature>
<evidence type="ECO:0000256" key="5">
    <source>
        <dbReference type="ARBA" id="ARBA00022702"/>
    </source>
</evidence>
<feature type="signal peptide" evidence="9">
    <location>
        <begin position="1"/>
        <end position="24"/>
    </location>
</feature>
<keyword evidence="8" id="KW-1015">Disulfide bond</keyword>
<comment type="subcellular location">
    <subcellularLocation>
        <location evidence="1">Secreted</location>
    </subcellularLocation>
</comment>
<evidence type="ECO:0000256" key="8">
    <source>
        <dbReference type="ARBA" id="ARBA00023157"/>
    </source>
</evidence>
<accession>A0A671WFP8</accession>
<keyword evidence="6 9" id="KW-0732">Signal</keyword>
<name>A0A671WFP8_SPAAU</name>
<evidence type="ECO:0000256" key="9">
    <source>
        <dbReference type="SAM" id="SignalP"/>
    </source>
</evidence>
<dbReference type="AlphaFoldDB" id="A0A671WFP8"/>
<evidence type="ECO:0000256" key="1">
    <source>
        <dbReference type="ARBA" id="ARBA00004613"/>
    </source>
</evidence>
<dbReference type="PANTHER" id="PTHR16877">
    <property type="entry name" value="HEPCIDIN"/>
    <property type="match status" value="1"/>
</dbReference>
<dbReference type="InParanoid" id="A0A671WFP8"/>
<dbReference type="GO" id="GO:0005179">
    <property type="term" value="F:hormone activity"/>
    <property type="evidence" value="ECO:0007669"/>
    <property type="project" value="UniProtKB-KW"/>
</dbReference>
<evidence type="ECO:0000256" key="2">
    <source>
        <dbReference type="ARBA" id="ARBA00008022"/>
    </source>
</evidence>
<reference evidence="10" key="2">
    <citation type="submission" date="2025-08" db="UniProtKB">
        <authorList>
            <consortium name="Ensembl"/>
        </authorList>
    </citation>
    <scope>IDENTIFICATION</scope>
</reference>
<evidence type="ECO:0000256" key="7">
    <source>
        <dbReference type="ARBA" id="ARBA00023022"/>
    </source>
</evidence>
<dbReference type="Pfam" id="PF06446">
    <property type="entry name" value="Hepcidin"/>
    <property type="match status" value="1"/>
</dbReference>
<organism evidence="10 11">
    <name type="scientific">Sparus aurata</name>
    <name type="common">Gilthead sea bream</name>
    <dbReference type="NCBI Taxonomy" id="8175"/>
    <lineage>
        <taxon>Eukaryota</taxon>
        <taxon>Metazoa</taxon>
        <taxon>Chordata</taxon>
        <taxon>Craniata</taxon>
        <taxon>Vertebrata</taxon>
        <taxon>Euteleostomi</taxon>
        <taxon>Actinopterygii</taxon>
        <taxon>Neopterygii</taxon>
        <taxon>Teleostei</taxon>
        <taxon>Neoteleostei</taxon>
        <taxon>Acanthomorphata</taxon>
        <taxon>Eupercaria</taxon>
        <taxon>Spariformes</taxon>
        <taxon>Sparidae</taxon>
        <taxon>Sparus</taxon>
    </lineage>
</organism>
<evidence type="ECO:0000256" key="3">
    <source>
        <dbReference type="ARBA" id="ARBA00022525"/>
    </source>
</evidence>
<evidence type="ECO:0000256" key="4">
    <source>
        <dbReference type="ARBA" id="ARBA00022529"/>
    </source>
</evidence>
<evidence type="ECO:0000313" key="10">
    <source>
        <dbReference type="Ensembl" id="ENSSAUP00010037761.1"/>
    </source>
</evidence>
<evidence type="ECO:0008006" key="12">
    <source>
        <dbReference type="Google" id="ProtNLM"/>
    </source>
</evidence>
<keyword evidence="4" id="KW-0929">Antimicrobial</keyword>
<proteinExistence type="inferred from homology"/>
<dbReference type="FunCoup" id="A0A671WFP8">
    <property type="interactions" value="9"/>
</dbReference>
<keyword evidence="5" id="KW-0372">Hormone</keyword>
<keyword evidence="11" id="KW-1185">Reference proteome</keyword>
<evidence type="ECO:0000313" key="11">
    <source>
        <dbReference type="Proteomes" id="UP000472265"/>
    </source>
</evidence>
<dbReference type="OMA" id="CCKRGLL"/>
<dbReference type="Proteomes" id="UP000472265">
    <property type="component" value="Chromosome 17"/>
</dbReference>
<dbReference type="GO" id="GO:0006879">
    <property type="term" value="P:intracellular iron ion homeostasis"/>
    <property type="evidence" value="ECO:0007669"/>
    <property type="project" value="InterPro"/>
</dbReference>
<evidence type="ECO:0000256" key="6">
    <source>
        <dbReference type="ARBA" id="ARBA00022729"/>
    </source>
</evidence>
<reference evidence="10" key="3">
    <citation type="submission" date="2025-09" db="UniProtKB">
        <authorList>
            <consortium name="Ensembl"/>
        </authorList>
    </citation>
    <scope>IDENTIFICATION</scope>
</reference>
<comment type="similarity">
    <text evidence="2">Belongs to the hepcidin family.</text>
</comment>
<dbReference type="InterPro" id="IPR010500">
    <property type="entry name" value="Hepcidin"/>
</dbReference>
<dbReference type="PANTHER" id="PTHR16877:SF0">
    <property type="entry name" value="HEPCIDIN"/>
    <property type="match status" value="1"/>
</dbReference>
<dbReference type="Ensembl" id="ENSSAUT00010039772.1">
    <property type="protein sequence ID" value="ENSSAUP00010037761.1"/>
    <property type="gene ID" value="ENSSAUG00010015954.1"/>
</dbReference>
<reference evidence="10" key="1">
    <citation type="submission" date="2021-04" db="EMBL/GenBank/DDBJ databases">
        <authorList>
            <consortium name="Wellcome Sanger Institute Data Sharing"/>
        </authorList>
    </citation>
    <scope>NUCLEOTIDE SEQUENCE [LARGE SCALE GENOMIC DNA]</scope>
</reference>
<protein>
    <recommendedName>
        <fullName evidence="12">Hepcidin</fullName>
    </recommendedName>
</protein>
<keyword evidence="7" id="KW-0044">Antibiotic</keyword>